<reference evidence="2" key="1">
    <citation type="submission" date="2013-05" db="EMBL/GenBank/DDBJ databases">
        <title>The Genome sequence of Mucor circinelloides f. circinelloides 1006PhL.</title>
        <authorList>
            <consortium name="The Broad Institute Genomics Platform"/>
            <person name="Cuomo C."/>
            <person name="Earl A."/>
            <person name="Findley K."/>
            <person name="Lee S.C."/>
            <person name="Walker B."/>
            <person name="Young S."/>
            <person name="Zeng Q."/>
            <person name="Gargeya S."/>
            <person name="Fitzgerald M."/>
            <person name="Haas B."/>
            <person name="Abouelleil A."/>
            <person name="Allen A.W."/>
            <person name="Alvarado L."/>
            <person name="Arachchi H.M."/>
            <person name="Berlin A.M."/>
            <person name="Chapman S.B."/>
            <person name="Gainer-Dewar J."/>
            <person name="Goldberg J."/>
            <person name="Griggs A."/>
            <person name="Gujja S."/>
            <person name="Hansen M."/>
            <person name="Howarth C."/>
            <person name="Imamovic A."/>
            <person name="Ireland A."/>
            <person name="Larimer J."/>
            <person name="McCowan C."/>
            <person name="Murphy C."/>
            <person name="Pearson M."/>
            <person name="Poon T.W."/>
            <person name="Priest M."/>
            <person name="Roberts A."/>
            <person name="Saif S."/>
            <person name="Shea T."/>
            <person name="Sisk P."/>
            <person name="Sykes S."/>
            <person name="Wortman J."/>
            <person name="Nusbaum C."/>
            <person name="Birren B."/>
        </authorList>
    </citation>
    <scope>NUCLEOTIDE SEQUENCE [LARGE SCALE GENOMIC DNA]</scope>
    <source>
        <strain evidence="2">1006PhL</strain>
    </source>
</reference>
<dbReference type="VEuPathDB" id="FungiDB:HMPREF1544_00208"/>
<dbReference type="EMBL" id="KE123896">
    <property type="protein sequence ID" value="EPB93134.1"/>
    <property type="molecule type" value="Genomic_DNA"/>
</dbReference>
<organism evidence="1 2">
    <name type="scientific">Mucor circinelloides f. circinelloides (strain 1006PhL)</name>
    <name type="common">Mucormycosis agent</name>
    <name type="synonym">Calyptromyces circinelloides</name>
    <dbReference type="NCBI Taxonomy" id="1220926"/>
    <lineage>
        <taxon>Eukaryota</taxon>
        <taxon>Fungi</taxon>
        <taxon>Fungi incertae sedis</taxon>
        <taxon>Mucoromycota</taxon>
        <taxon>Mucoromycotina</taxon>
        <taxon>Mucoromycetes</taxon>
        <taxon>Mucorales</taxon>
        <taxon>Mucorineae</taxon>
        <taxon>Mucoraceae</taxon>
        <taxon>Mucor</taxon>
    </lineage>
</organism>
<evidence type="ECO:0000313" key="2">
    <source>
        <dbReference type="Proteomes" id="UP000014254"/>
    </source>
</evidence>
<gene>
    <name evidence="1" type="ORF">HMPREF1544_00208</name>
</gene>
<sequence length="121" mass="13713">MSNKRVRLSIQQKIELLDQHAFNLSKALSQQTISDIIKKSEDIYSNVSVKNNGKSLKLPQYPQLDQEVSKYVSQQKATNRPVDRRSIITYIKYIAAAKYKIPEGEIISLTVGLLRCSNATT</sequence>
<dbReference type="OMA" id="QKATNRP"/>
<dbReference type="InParanoid" id="S2JT31"/>
<evidence type="ECO:0000313" key="1">
    <source>
        <dbReference type="EMBL" id="EPB93134.1"/>
    </source>
</evidence>
<keyword evidence="2" id="KW-1185">Reference proteome</keyword>
<accession>S2JT31</accession>
<dbReference type="Proteomes" id="UP000014254">
    <property type="component" value="Unassembled WGS sequence"/>
</dbReference>
<protein>
    <submittedName>
        <fullName evidence="1">Uncharacterized protein</fullName>
    </submittedName>
</protein>
<dbReference type="eggNOG" id="ENOG502RBBS">
    <property type="taxonomic scope" value="Eukaryota"/>
</dbReference>
<proteinExistence type="predicted"/>
<dbReference type="OrthoDB" id="2283113at2759"/>
<name>S2JT31_MUCC1</name>
<dbReference type="AlphaFoldDB" id="S2JT31"/>